<keyword evidence="1" id="KW-0472">Membrane</keyword>
<dbReference type="InParanoid" id="D2VUM0"/>
<feature type="transmembrane region" description="Helical" evidence="1">
    <location>
        <begin position="379"/>
        <end position="398"/>
    </location>
</feature>
<dbReference type="KEGG" id="ngr:NAEGRDRAFT_72711"/>
<feature type="signal peptide" evidence="2">
    <location>
        <begin position="1"/>
        <end position="28"/>
    </location>
</feature>
<keyword evidence="2" id="KW-0732">Signal</keyword>
<sequence length="734" mass="85490">MNRCHLVNHVFLFLLIVVIVFTCGTCNGNMLLQGNDQTVYYTLYNSIHQKDYVFPYTFLKAYMLKDNPKLLSFNVTRSGVIDLLKDEKMVKSLRIGIVSSWDTTKDYRQIMNDFFRFYQLEHIVEQVSFTIGRYGTCQANIFDNFDIIFSHNQMFYMWIRIFRNGNRSYKMDDFLSVTLAPFYVFVITEPLGPIEEYTVHNLVWNTTCNDDGLDFISQLVNIARYETKVEYFFYTSKSGNGTLFEREDRLFMSSMNGFDIMYVSSQVADNWKNKIVNYYNINENTSYQSYLLPQCTACKNDYCEEFVFADTDYWIIPVTLLMIIHYCVIFFSGSFRTPALKIRLLIPYLLPIIVFYFEIHFSIIIVYSCKNVRNAISGFILTGGILTYAFTIIRVYYLRNLYHIINTRNIESSIRNIAFQRKISGPLPGILLTGGIALMLVPIFGSPYLVAISSIDEMDNSVIVLNALYAVYIGLGCSIGGIAIVLDLVFNRRKLKEKGLKYVLFFDDPFLIRLEVFLLSLCIVFIVLISIPSIDFHSARFFRFMIYVIVILNSGLLVSFKQIITKVFNRKKKNEISNLEVYMQNSAFQIMMKEYCVKEMSLENYNCYMFLERLKEKTDQLIDLTVIQQLEKDYFALNSIYELNIPSNVRKSFYELLKQVEDSHAQLCEMAESNMTGMNTSHENSSIPKYSDLIELVNINIISNLGDTLSRLEVTNEYQVWQELYDIQSKSSVI</sequence>
<feature type="transmembrane region" description="Helical" evidence="1">
    <location>
        <begin position="429"/>
        <end position="449"/>
    </location>
</feature>
<organism evidence="4">
    <name type="scientific">Naegleria gruberi</name>
    <name type="common">Amoeba</name>
    <dbReference type="NCBI Taxonomy" id="5762"/>
    <lineage>
        <taxon>Eukaryota</taxon>
        <taxon>Discoba</taxon>
        <taxon>Heterolobosea</taxon>
        <taxon>Tetramitia</taxon>
        <taxon>Eutetramitia</taxon>
        <taxon>Vahlkampfiidae</taxon>
        <taxon>Naegleria</taxon>
    </lineage>
</organism>
<feature type="transmembrane region" description="Helical" evidence="1">
    <location>
        <begin position="469"/>
        <end position="490"/>
    </location>
</feature>
<dbReference type="InterPro" id="IPR036305">
    <property type="entry name" value="RGS_sf"/>
</dbReference>
<dbReference type="InterPro" id="IPR044926">
    <property type="entry name" value="RGS_subdomain_2"/>
</dbReference>
<dbReference type="SUPFAM" id="SSF48097">
    <property type="entry name" value="Regulator of G-protein signaling, RGS"/>
    <property type="match status" value="1"/>
</dbReference>
<proteinExistence type="predicted"/>
<feature type="transmembrane region" description="Helical" evidence="1">
    <location>
        <begin position="313"/>
        <end position="333"/>
    </location>
</feature>
<evidence type="ECO:0000313" key="3">
    <source>
        <dbReference type="EMBL" id="EFC39475.1"/>
    </source>
</evidence>
<name>D2VUM0_NAEGR</name>
<evidence type="ECO:0000256" key="1">
    <source>
        <dbReference type="SAM" id="Phobius"/>
    </source>
</evidence>
<feature type="transmembrane region" description="Helical" evidence="1">
    <location>
        <begin position="345"/>
        <end position="367"/>
    </location>
</feature>
<dbReference type="VEuPathDB" id="AmoebaDB:NAEGRDRAFT_72711"/>
<keyword evidence="1" id="KW-0812">Transmembrane</keyword>
<feature type="transmembrane region" description="Helical" evidence="1">
    <location>
        <begin position="510"/>
        <end position="532"/>
    </location>
</feature>
<dbReference type="Proteomes" id="UP000006671">
    <property type="component" value="Unassembled WGS sequence"/>
</dbReference>
<protein>
    <submittedName>
        <fullName evidence="3">Predicted protein</fullName>
    </submittedName>
</protein>
<feature type="chain" id="PRO_5003037921" evidence="2">
    <location>
        <begin position="29"/>
        <end position="734"/>
    </location>
</feature>
<dbReference type="OrthoDB" id="6417207at2759"/>
<dbReference type="Gene3D" id="1.10.167.10">
    <property type="entry name" value="Regulator of G-protein Signalling 4, domain 2"/>
    <property type="match status" value="1"/>
</dbReference>
<dbReference type="EMBL" id="GG738899">
    <property type="protein sequence ID" value="EFC39475.1"/>
    <property type="molecule type" value="Genomic_DNA"/>
</dbReference>
<accession>D2VUM0</accession>
<evidence type="ECO:0000313" key="4">
    <source>
        <dbReference type="Proteomes" id="UP000006671"/>
    </source>
</evidence>
<reference evidence="3 4" key="1">
    <citation type="journal article" date="2010" name="Cell">
        <title>The genome of Naegleria gruberi illuminates early eukaryotic versatility.</title>
        <authorList>
            <person name="Fritz-Laylin L.K."/>
            <person name="Prochnik S.E."/>
            <person name="Ginger M.L."/>
            <person name="Dacks J.B."/>
            <person name="Carpenter M.L."/>
            <person name="Field M.C."/>
            <person name="Kuo A."/>
            <person name="Paredez A."/>
            <person name="Chapman J."/>
            <person name="Pham J."/>
            <person name="Shu S."/>
            <person name="Neupane R."/>
            <person name="Cipriano M."/>
            <person name="Mancuso J."/>
            <person name="Tu H."/>
            <person name="Salamov A."/>
            <person name="Lindquist E."/>
            <person name="Shapiro H."/>
            <person name="Lucas S."/>
            <person name="Grigoriev I.V."/>
            <person name="Cande W.Z."/>
            <person name="Fulton C."/>
            <person name="Rokhsar D.S."/>
            <person name="Dawson S.C."/>
        </authorList>
    </citation>
    <scope>NUCLEOTIDE SEQUENCE [LARGE SCALE GENOMIC DNA]</scope>
    <source>
        <strain evidence="3 4">NEG-M</strain>
    </source>
</reference>
<keyword evidence="1" id="KW-1133">Transmembrane helix</keyword>
<gene>
    <name evidence="3" type="ORF">NAEGRDRAFT_72711</name>
</gene>
<feature type="transmembrane region" description="Helical" evidence="1">
    <location>
        <begin position="544"/>
        <end position="564"/>
    </location>
</feature>
<dbReference type="RefSeq" id="XP_002672219.1">
    <property type="nucleotide sequence ID" value="XM_002672173.1"/>
</dbReference>
<keyword evidence="4" id="KW-1185">Reference proteome</keyword>
<dbReference type="GeneID" id="8850903"/>
<dbReference type="AlphaFoldDB" id="D2VUM0"/>
<evidence type="ECO:0000256" key="2">
    <source>
        <dbReference type="SAM" id="SignalP"/>
    </source>
</evidence>